<dbReference type="Gene3D" id="1.10.10.10">
    <property type="entry name" value="Winged helix-like DNA-binding domain superfamily/Winged helix DNA-binding domain"/>
    <property type="match status" value="1"/>
</dbReference>
<name>A0A419VUB1_9BACL</name>
<feature type="compositionally biased region" description="Polar residues" evidence="1">
    <location>
        <begin position="131"/>
        <end position="140"/>
    </location>
</feature>
<dbReference type="OrthoDB" id="2968228at2"/>
<proteinExistence type="predicted"/>
<evidence type="ECO:0000256" key="1">
    <source>
        <dbReference type="SAM" id="MobiDB-lite"/>
    </source>
</evidence>
<dbReference type="InterPro" id="IPR036388">
    <property type="entry name" value="WH-like_DNA-bd_sf"/>
</dbReference>
<feature type="compositionally biased region" description="Polar residues" evidence="1">
    <location>
        <begin position="147"/>
        <end position="169"/>
    </location>
</feature>
<comment type="caution">
    <text evidence="2">The sequence shown here is derived from an EMBL/GenBank/DDBJ whole genome shotgun (WGS) entry which is preliminary data.</text>
</comment>
<evidence type="ECO:0000313" key="2">
    <source>
        <dbReference type="EMBL" id="RKD84123.1"/>
    </source>
</evidence>
<dbReference type="EMBL" id="RAPK01000002">
    <property type="protein sequence ID" value="RKD84123.1"/>
    <property type="molecule type" value="Genomic_DNA"/>
</dbReference>
<dbReference type="Proteomes" id="UP000285120">
    <property type="component" value="Unassembled WGS sequence"/>
</dbReference>
<evidence type="ECO:0000313" key="3">
    <source>
        <dbReference type="Proteomes" id="UP000285120"/>
    </source>
</evidence>
<dbReference type="RefSeq" id="WP_120191282.1">
    <property type="nucleotide sequence ID" value="NZ_RAPK01000002.1"/>
</dbReference>
<keyword evidence="3" id="KW-1185">Reference proteome</keyword>
<accession>A0A419VUB1</accession>
<sequence length="283" mass="32873">MDILDLLRGDGSIIVNKKLAHEIGLQEAVIYSELVSLYKYWSDREELTEDGLFYCTYENIERNTSLKEKAALRAINKLVKLGLIEKISRGLPRKNYYKITSGIYRLMDDWNKNGNENNKMNKNRQNDGTDNDSSSTVNKSSNDRQIQHRQNGGTNTAKTEVTEPSKQPLNNTRTNNTKINNTDLLTIDVNNTYHTDNQITSTEEDQCFELEKEYRLKGLSQEVIKRVRDEINLNKENINNYVPYYKSCLDNTLYKHNLKHGIVAANYRHLDSEHPLTFDWLND</sequence>
<organism evidence="2 3">
    <name type="scientific">Sinobaca qinghaiensis</name>
    <dbReference type="NCBI Taxonomy" id="342944"/>
    <lineage>
        <taxon>Bacteria</taxon>
        <taxon>Bacillati</taxon>
        <taxon>Bacillota</taxon>
        <taxon>Bacilli</taxon>
        <taxon>Bacillales</taxon>
        <taxon>Sporolactobacillaceae</taxon>
        <taxon>Sinobaca</taxon>
    </lineage>
</organism>
<reference evidence="2 3" key="1">
    <citation type="submission" date="2018-09" db="EMBL/GenBank/DDBJ databases">
        <title>Genomic Encyclopedia of Archaeal and Bacterial Type Strains, Phase II (KMG-II): from individual species to whole genera.</title>
        <authorList>
            <person name="Goeker M."/>
        </authorList>
    </citation>
    <scope>NUCLEOTIDE SEQUENCE [LARGE SCALE GENOMIC DNA]</scope>
    <source>
        <strain evidence="2 3">DSM 17008</strain>
    </source>
</reference>
<gene>
    <name evidence="2" type="ORF">ATL39_0056</name>
</gene>
<feature type="region of interest" description="Disordered" evidence="1">
    <location>
        <begin position="115"/>
        <end position="178"/>
    </location>
</feature>
<protein>
    <submittedName>
        <fullName evidence="2">Uncharacterized protein</fullName>
    </submittedName>
</protein>
<dbReference type="AlphaFoldDB" id="A0A419VUB1"/>